<comment type="caution">
    <text evidence="1">The sequence shown here is derived from an EMBL/GenBank/DDBJ whole genome shotgun (WGS) entry which is preliminary data.</text>
</comment>
<evidence type="ECO:0000313" key="2">
    <source>
        <dbReference type="Proteomes" id="UP000263642"/>
    </source>
</evidence>
<reference evidence="1 2" key="1">
    <citation type="journal article" date="2018" name="Nat. Biotechnol.">
        <title>A standardized bacterial taxonomy based on genome phylogeny substantially revises the tree of life.</title>
        <authorList>
            <person name="Parks D.H."/>
            <person name="Chuvochina M."/>
            <person name="Waite D.W."/>
            <person name="Rinke C."/>
            <person name="Skarshewski A."/>
            <person name="Chaumeil P.A."/>
            <person name="Hugenholtz P."/>
        </authorList>
    </citation>
    <scope>NUCLEOTIDE SEQUENCE [LARGE SCALE GENOMIC DNA]</scope>
    <source>
        <strain evidence="1">UBA9375</strain>
    </source>
</reference>
<proteinExistence type="predicted"/>
<dbReference type="EMBL" id="DQAY01000103">
    <property type="protein sequence ID" value="HCO24577.1"/>
    <property type="molecule type" value="Genomic_DNA"/>
</dbReference>
<name>A0A3D3R981_9PLAN</name>
<dbReference type="SUPFAM" id="SSF51391">
    <property type="entry name" value="Thiamin phosphate synthase"/>
    <property type="match status" value="1"/>
</dbReference>
<evidence type="ECO:0000313" key="1">
    <source>
        <dbReference type="EMBL" id="HCO24577.1"/>
    </source>
</evidence>
<dbReference type="InterPro" id="IPR013785">
    <property type="entry name" value="Aldolase_TIM"/>
</dbReference>
<dbReference type="GO" id="GO:0004789">
    <property type="term" value="F:thiamine-phosphate diphosphorylase activity"/>
    <property type="evidence" value="ECO:0007669"/>
    <property type="project" value="UniProtKB-EC"/>
</dbReference>
<feature type="non-terminal residue" evidence="1">
    <location>
        <position position="1"/>
    </location>
</feature>
<gene>
    <name evidence="1" type="ORF">DIT97_16685</name>
</gene>
<dbReference type="Proteomes" id="UP000263642">
    <property type="component" value="Unassembled WGS sequence"/>
</dbReference>
<organism evidence="1 2">
    <name type="scientific">Gimesia maris</name>
    <dbReference type="NCBI Taxonomy" id="122"/>
    <lineage>
        <taxon>Bacteria</taxon>
        <taxon>Pseudomonadati</taxon>
        <taxon>Planctomycetota</taxon>
        <taxon>Planctomycetia</taxon>
        <taxon>Planctomycetales</taxon>
        <taxon>Planctomycetaceae</taxon>
        <taxon>Gimesia</taxon>
    </lineage>
</organism>
<keyword evidence="1" id="KW-0808">Transferase</keyword>
<sequence>WFAIGGIQADNLQQVLEAGATRVAVSGVICSHEHPGQITRELLEQLSN</sequence>
<dbReference type="EC" id="2.5.1.3" evidence="1"/>
<dbReference type="AlphaFoldDB" id="A0A3D3R981"/>
<dbReference type="Gene3D" id="3.20.20.70">
    <property type="entry name" value="Aldolase class I"/>
    <property type="match status" value="1"/>
</dbReference>
<accession>A0A3D3R981</accession>
<protein>
    <submittedName>
        <fullName evidence="1">Thiamine phosphate synthase</fullName>
        <ecNumber evidence="1">2.5.1.3</ecNumber>
    </submittedName>
</protein>
<dbReference type="InterPro" id="IPR036206">
    <property type="entry name" value="ThiamineP_synth_sf"/>
</dbReference>